<protein>
    <submittedName>
        <fullName evidence="1">Uncharacterized protein</fullName>
    </submittedName>
</protein>
<dbReference type="Proteomes" id="UP001057402">
    <property type="component" value="Chromosome 4"/>
</dbReference>
<comment type="caution">
    <text evidence="1">The sequence shown here is derived from an EMBL/GenBank/DDBJ whole genome shotgun (WGS) entry which is preliminary data.</text>
</comment>
<accession>A0ACB9R3M7</accession>
<name>A0ACB9R3M7_9MYRT</name>
<dbReference type="EMBL" id="CM042883">
    <property type="protein sequence ID" value="KAI4372426.1"/>
    <property type="molecule type" value="Genomic_DNA"/>
</dbReference>
<evidence type="ECO:0000313" key="1">
    <source>
        <dbReference type="EMBL" id="KAI4372426.1"/>
    </source>
</evidence>
<proteinExistence type="predicted"/>
<gene>
    <name evidence="1" type="ORF">MLD38_010660</name>
</gene>
<sequence>MAGRTAMKWSKELTSSQVEKLIRAEKDLNKAIMIFDSGTAEYGNGYRHDHRTFRAIITKLVSANRFCAAEELLSRMKEEKIRVPENVFLTLCRGYGRVHRPMDAVRVFQKMKDFDCEASVVTYVTILDILVEENRVKAALRFYRFMRESGISPTVASLNVLIKALCKDSGTVDSAVKMFREMPLRGYVPDSYTYGTLINGLCKWGKVDEARELFLEMEKNGCSPSVVTYSTLIHGLCRSGMCDEGFRLFQEMMDGGIEPNVFTYSSLMDGFCKIGQSSKAKELLDAMIKRRLRPNTITYSTLISGLSNEGKVGESLEILDRMKLQGLKPDASLYGKIIHGFCDMEKFREAANSLDEMILDGVSPGRVTWTLHIRIHNRVLQGLCSQDDVDRAYKLYLCMRSRAISVEPSSLTALLKCLSNKDGLHRLSRVLDEMFLDGYSPDVPIWEMVLSRYLASSKGQDATEHMMDMVGET</sequence>
<organism evidence="1 2">
    <name type="scientific">Melastoma candidum</name>
    <dbReference type="NCBI Taxonomy" id="119954"/>
    <lineage>
        <taxon>Eukaryota</taxon>
        <taxon>Viridiplantae</taxon>
        <taxon>Streptophyta</taxon>
        <taxon>Embryophyta</taxon>
        <taxon>Tracheophyta</taxon>
        <taxon>Spermatophyta</taxon>
        <taxon>Magnoliopsida</taxon>
        <taxon>eudicotyledons</taxon>
        <taxon>Gunneridae</taxon>
        <taxon>Pentapetalae</taxon>
        <taxon>rosids</taxon>
        <taxon>malvids</taxon>
        <taxon>Myrtales</taxon>
        <taxon>Melastomataceae</taxon>
        <taxon>Melastomatoideae</taxon>
        <taxon>Melastomateae</taxon>
        <taxon>Melastoma</taxon>
    </lineage>
</organism>
<keyword evidence="2" id="KW-1185">Reference proteome</keyword>
<reference evidence="2" key="1">
    <citation type="journal article" date="2023" name="Front. Plant Sci.">
        <title>Chromosomal-level genome assembly of Melastoma candidum provides insights into trichome evolution.</title>
        <authorList>
            <person name="Zhong Y."/>
            <person name="Wu W."/>
            <person name="Sun C."/>
            <person name="Zou P."/>
            <person name="Liu Y."/>
            <person name="Dai S."/>
            <person name="Zhou R."/>
        </authorList>
    </citation>
    <scope>NUCLEOTIDE SEQUENCE [LARGE SCALE GENOMIC DNA]</scope>
</reference>
<evidence type="ECO:0000313" key="2">
    <source>
        <dbReference type="Proteomes" id="UP001057402"/>
    </source>
</evidence>